<name>A0A0E2AT75_BACFG</name>
<keyword evidence="1" id="KW-0472">Membrane</keyword>
<proteinExistence type="predicted"/>
<evidence type="ECO:0008006" key="4">
    <source>
        <dbReference type="Google" id="ProtNLM"/>
    </source>
</evidence>
<dbReference type="AlphaFoldDB" id="A0A0E2AT75"/>
<keyword evidence="1" id="KW-1133">Transmembrane helix</keyword>
<dbReference type="EMBL" id="AGXN01000005">
    <property type="protein sequence ID" value="EIY99206.1"/>
    <property type="molecule type" value="Genomic_DNA"/>
</dbReference>
<dbReference type="Pfam" id="PF17170">
    <property type="entry name" value="DUF5128"/>
    <property type="match status" value="1"/>
</dbReference>
<dbReference type="PATRIC" id="fig|997883.3.peg.536"/>
<dbReference type="HOGENOM" id="CLU_755770_0_0_10"/>
<evidence type="ECO:0000313" key="2">
    <source>
        <dbReference type="EMBL" id="EIY99206.1"/>
    </source>
</evidence>
<evidence type="ECO:0000256" key="1">
    <source>
        <dbReference type="SAM" id="Phobius"/>
    </source>
</evidence>
<evidence type="ECO:0000313" key="3">
    <source>
        <dbReference type="Proteomes" id="UP000003879"/>
    </source>
</evidence>
<organism evidence="2 3">
    <name type="scientific">Bacteroides fragilis CL07T12C05</name>
    <dbReference type="NCBI Taxonomy" id="997883"/>
    <lineage>
        <taxon>Bacteria</taxon>
        <taxon>Pseudomonadati</taxon>
        <taxon>Bacteroidota</taxon>
        <taxon>Bacteroidia</taxon>
        <taxon>Bacteroidales</taxon>
        <taxon>Bacteroidaceae</taxon>
        <taxon>Bacteroides</taxon>
    </lineage>
</organism>
<sequence length="402" mass="46340">MSGERFVISLSVKKNRRKKRIVCLVMAVFTGYNFYIMKNFSLIVVGILFIYCVSSCRKQVDKGFEMTVDLSISNPYLPMSVLVDTIESVRLQLPSPYFWGMVDNVISKDSCYYISDRKQEMAFRFSKNGTFLNAIGQRGEGPGEYREMDSFFVGKDCVYVCDMGKRTIYSYSFDGKFLHSLSFPYSLVFNDVVELPDGRFLCHRPSQSENCKGLWILDQKGRRVKNLLEYEKGTPCKNSYWNTLCAQEDGTIKIYNPVDGSYYQYDAVNDTVVRTMRQKSNLPMLADFHCSDRELYETKEECTYSLFTVDGKNLVFSLWSFNSANKGMWSVYFKKDGRIEQGNLTKMDIPGYSEMGRPVSSNIPNTFVTVYTDEFPDDAFPSAYQQQEINEQTAILSLLRLK</sequence>
<gene>
    <name evidence="2" type="ORF">HMPREF1056_00507</name>
</gene>
<protein>
    <recommendedName>
        <fullName evidence="4">6-bladed beta-propeller</fullName>
    </recommendedName>
</protein>
<accession>A0A0E2AT75</accession>
<dbReference type="Gene3D" id="2.120.10.30">
    <property type="entry name" value="TolB, C-terminal domain"/>
    <property type="match status" value="1"/>
</dbReference>
<dbReference type="SUPFAM" id="SSF63829">
    <property type="entry name" value="Calcium-dependent phosphotriesterase"/>
    <property type="match status" value="1"/>
</dbReference>
<reference evidence="2 3" key="1">
    <citation type="submission" date="2012-02" db="EMBL/GenBank/DDBJ databases">
        <title>The Genome Sequence of Bacteroides fragilis CL07T12C05.</title>
        <authorList>
            <consortium name="The Broad Institute Genome Sequencing Platform"/>
            <person name="Earl A."/>
            <person name="Ward D."/>
            <person name="Feldgarden M."/>
            <person name="Gevers D."/>
            <person name="Zitomersky N.L."/>
            <person name="Coyne M.J."/>
            <person name="Comstock L.E."/>
            <person name="Young S.K."/>
            <person name="Zeng Q."/>
            <person name="Gargeya S."/>
            <person name="Fitzgerald M."/>
            <person name="Haas B."/>
            <person name="Abouelleil A."/>
            <person name="Alvarado L."/>
            <person name="Arachchi H.M."/>
            <person name="Berlin A."/>
            <person name="Chapman S.B."/>
            <person name="Gearin G."/>
            <person name="Goldberg J."/>
            <person name="Griggs A."/>
            <person name="Gujja S."/>
            <person name="Hansen M."/>
            <person name="Heiman D."/>
            <person name="Howarth C."/>
            <person name="Larimer J."/>
            <person name="Lui A."/>
            <person name="MacDonald P.J.P."/>
            <person name="McCowen C."/>
            <person name="Montmayeur A."/>
            <person name="Murphy C."/>
            <person name="Neiman D."/>
            <person name="Pearson M."/>
            <person name="Priest M."/>
            <person name="Roberts A."/>
            <person name="Saif S."/>
            <person name="Shea T."/>
            <person name="Sisk P."/>
            <person name="Stolte C."/>
            <person name="Sykes S."/>
            <person name="Wortman J."/>
            <person name="Nusbaum C."/>
            <person name="Birren B."/>
        </authorList>
    </citation>
    <scope>NUCLEOTIDE SEQUENCE [LARGE SCALE GENOMIC DNA]</scope>
    <source>
        <strain evidence="2 3">CL07T12C05</strain>
    </source>
</reference>
<feature type="transmembrane region" description="Helical" evidence="1">
    <location>
        <begin position="21"/>
        <end position="51"/>
    </location>
</feature>
<dbReference type="Proteomes" id="UP000003879">
    <property type="component" value="Unassembled WGS sequence"/>
</dbReference>
<comment type="caution">
    <text evidence="2">The sequence shown here is derived from an EMBL/GenBank/DDBJ whole genome shotgun (WGS) entry which is preliminary data.</text>
</comment>
<keyword evidence="1" id="KW-0812">Transmembrane</keyword>
<dbReference type="InterPro" id="IPR011042">
    <property type="entry name" value="6-blade_b-propeller_TolB-like"/>
</dbReference>